<keyword evidence="3" id="KW-0479">Metal-binding</keyword>
<evidence type="ECO:0000256" key="9">
    <source>
        <dbReference type="RuleBase" id="RU000683"/>
    </source>
</evidence>
<keyword evidence="8 9" id="KW-0408">Iron</keyword>
<gene>
    <name evidence="11" type="ORF">ABVN21_09160</name>
</gene>
<dbReference type="GO" id="GO:0008198">
    <property type="term" value="F:ferrous iron binding"/>
    <property type="evidence" value="ECO:0007669"/>
    <property type="project" value="InterPro"/>
</dbReference>
<evidence type="ECO:0000256" key="5">
    <source>
        <dbReference type="ARBA" id="ARBA00022797"/>
    </source>
</evidence>
<feature type="domain" description="VOC" evidence="10">
    <location>
        <begin position="21"/>
        <end position="138"/>
    </location>
</feature>
<dbReference type="EMBL" id="CP159258">
    <property type="protein sequence ID" value="XCG76219.1"/>
    <property type="molecule type" value="Genomic_DNA"/>
</dbReference>
<organism evidence="11">
    <name type="scientific">Pseudomonas sp. MYb327</name>
    <dbReference type="NCBI Taxonomy" id="2745230"/>
    <lineage>
        <taxon>Bacteria</taxon>
        <taxon>Pseudomonadati</taxon>
        <taxon>Pseudomonadota</taxon>
        <taxon>Gammaproteobacteria</taxon>
        <taxon>Pseudomonadales</taxon>
        <taxon>Pseudomonadaceae</taxon>
        <taxon>Pseudomonas</taxon>
    </lineage>
</organism>
<accession>A0AAU8EAF5</accession>
<evidence type="ECO:0000256" key="2">
    <source>
        <dbReference type="ARBA" id="ARBA00008784"/>
    </source>
</evidence>
<keyword evidence="4" id="KW-0677">Repeat</keyword>
<evidence type="ECO:0000256" key="4">
    <source>
        <dbReference type="ARBA" id="ARBA00022737"/>
    </source>
</evidence>
<comment type="cofactor">
    <cofactor evidence="1 9">
        <name>Fe(2+)</name>
        <dbReference type="ChEBI" id="CHEBI:29033"/>
    </cofactor>
</comment>
<sequence>MTALQREDSITSTNERIVPFKMAHVVFQCTDRQKMVDWYRQLFQAELVFEDQVLTFLAYDDEHHRLAFFNSPHLPGKTIDIAGLHHIAYSYRVIGELLSTYERLKPLGILPVWTINHGPTTSLYYSDPEGNNIELQVDNYPDHNDAAAFFHTQAFADNPIGVEFDADALVALWREGASDAQLCALGTCATGQSLGPQKR</sequence>
<dbReference type="InterPro" id="IPR000486">
    <property type="entry name" value="Xdiol_ring_cleave_dOase_1/2"/>
</dbReference>
<dbReference type="RefSeq" id="WP_339554525.1">
    <property type="nucleotide sequence ID" value="NZ_CP159258.1"/>
</dbReference>
<dbReference type="Gene3D" id="3.10.180.10">
    <property type="entry name" value="2,3-Dihydroxybiphenyl 1,2-Dioxygenase, domain 1"/>
    <property type="match status" value="1"/>
</dbReference>
<dbReference type="InterPro" id="IPR029068">
    <property type="entry name" value="Glyas_Bleomycin-R_OHBP_Dase"/>
</dbReference>
<evidence type="ECO:0000256" key="7">
    <source>
        <dbReference type="ARBA" id="ARBA00023002"/>
    </source>
</evidence>
<dbReference type="GO" id="GO:0051213">
    <property type="term" value="F:dioxygenase activity"/>
    <property type="evidence" value="ECO:0007669"/>
    <property type="project" value="UniProtKB-KW"/>
</dbReference>
<dbReference type="SUPFAM" id="SSF54593">
    <property type="entry name" value="Glyoxalase/Bleomycin resistance protein/Dihydroxybiphenyl dioxygenase"/>
    <property type="match status" value="1"/>
</dbReference>
<dbReference type="PROSITE" id="PS00082">
    <property type="entry name" value="EXTRADIOL_DIOXYGENAS"/>
    <property type="match status" value="1"/>
</dbReference>
<evidence type="ECO:0000256" key="6">
    <source>
        <dbReference type="ARBA" id="ARBA00022964"/>
    </source>
</evidence>
<proteinExistence type="inferred from homology"/>
<evidence type="ECO:0000256" key="3">
    <source>
        <dbReference type="ARBA" id="ARBA00022723"/>
    </source>
</evidence>
<keyword evidence="6 9" id="KW-0223">Dioxygenase</keyword>
<evidence type="ECO:0000256" key="1">
    <source>
        <dbReference type="ARBA" id="ARBA00001954"/>
    </source>
</evidence>
<reference evidence="11" key="1">
    <citation type="submission" date="2024-06" db="EMBL/GenBank/DDBJ databases">
        <title>The Caenorhabditis elegans bacterial microbiome influences microsporidia infection through nutrient limitation and inhibiting parasite invasion.</title>
        <authorList>
            <person name="Tamim El Jarkass H."/>
            <person name="Castelblanco S."/>
            <person name="Kaur M."/>
            <person name="Wan Y.C."/>
            <person name="Ellis A.E."/>
            <person name="Sheldon R.D."/>
            <person name="Lien E.C."/>
            <person name="Burton N.O."/>
            <person name="Wright G.D."/>
            <person name="Reinke A.W."/>
        </authorList>
    </citation>
    <scope>NUCLEOTIDE SEQUENCE</scope>
    <source>
        <strain evidence="11">MYb327</strain>
    </source>
</reference>
<evidence type="ECO:0000313" key="11">
    <source>
        <dbReference type="EMBL" id="XCG76219.1"/>
    </source>
</evidence>
<dbReference type="Pfam" id="PF00903">
    <property type="entry name" value="Glyoxalase"/>
    <property type="match status" value="1"/>
</dbReference>
<dbReference type="PROSITE" id="PS51819">
    <property type="entry name" value="VOC"/>
    <property type="match status" value="1"/>
</dbReference>
<evidence type="ECO:0000256" key="8">
    <source>
        <dbReference type="ARBA" id="ARBA00023004"/>
    </source>
</evidence>
<keyword evidence="5 9" id="KW-0058">Aromatic hydrocarbons catabolism</keyword>
<dbReference type="InterPro" id="IPR004360">
    <property type="entry name" value="Glyas_Fos-R_dOase_dom"/>
</dbReference>
<protein>
    <submittedName>
        <fullName evidence="11">VOC family protein</fullName>
    </submittedName>
</protein>
<dbReference type="AlphaFoldDB" id="A0AAU8EAF5"/>
<comment type="similarity">
    <text evidence="2 9">Belongs to the extradiol ring-cleavage dioxygenase family.</text>
</comment>
<keyword evidence="7 9" id="KW-0560">Oxidoreductase</keyword>
<dbReference type="InterPro" id="IPR037523">
    <property type="entry name" value="VOC_core"/>
</dbReference>
<evidence type="ECO:0000259" key="10">
    <source>
        <dbReference type="PROSITE" id="PS51819"/>
    </source>
</evidence>
<name>A0AAU8EAF5_9PSED</name>